<evidence type="ECO:0000313" key="2">
    <source>
        <dbReference type="Proteomes" id="UP001056120"/>
    </source>
</evidence>
<comment type="caution">
    <text evidence="1">The sequence shown here is derived from an EMBL/GenBank/DDBJ whole genome shotgun (WGS) entry which is preliminary data.</text>
</comment>
<evidence type="ECO:0000313" key="1">
    <source>
        <dbReference type="EMBL" id="KAI3675075.1"/>
    </source>
</evidence>
<protein>
    <submittedName>
        <fullName evidence="1">Uncharacterized protein</fullName>
    </submittedName>
</protein>
<name>A0ACB8XUC5_9ASTR</name>
<reference evidence="2" key="1">
    <citation type="journal article" date="2022" name="Mol. Ecol. Resour.">
        <title>The genomes of chicory, endive, great burdock and yacon provide insights into Asteraceae palaeo-polyploidization history and plant inulin production.</title>
        <authorList>
            <person name="Fan W."/>
            <person name="Wang S."/>
            <person name="Wang H."/>
            <person name="Wang A."/>
            <person name="Jiang F."/>
            <person name="Liu H."/>
            <person name="Zhao H."/>
            <person name="Xu D."/>
            <person name="Zhang Y."/>
        </authorList>
    </citation>
    <scope>NUCLEOTIDE SEQUENCE [LARGE SCALE GENOMIC DNA]</scope>
    <source>
        <strain evidence="2">cv. Yunnan</strain>
    </source>
</reference>
<sequence length="70" mass="8099">MSDNQYGVSILTKLTEHRESKFNFHIFILYYYIPLSTTEHRCCTVITCTHGLLSCTQTVTTMGNQLSFIF</sequence>
<proteinExistence type="predicted"/>
<organism evidence="1 2">
    <name type="scientific">Smallanthus sonchifolius</name>
    <dbReference type="NCBI Taxonomy" id="185202"/>
    <lineage>
        <taxon>Eukaryota</taxon>
        <taxon>Viridiplantae</taxon>
        <taxon>Streptophyta</taxon>
        <taxon>Embryophyta</taxon>
        <taxon>Tracheophyta</taxon>
        <taxon>Spermatophyta</taxon>
        <taxon>Magnoliopsida</taxon>
        <taxon>eudicotyledons</taxon>
        <taxon>Gunneridae</taxon>
        <taxon>Pentapetalae</taxon>
        <taxon>asterids</taxon>
        <taxon>campanulids</taxon>
        <taxon>Asterales</taxon>
        <taxon>Asteraceae</taxon>
        <taxon>Asteroideae</taxon>
        <taxon>Heliantheae alliance</taxon>
        <taxon>Millerieae</taxon>
        <taxon>Smallanthus</taxon>
    </lineage>
</organism>
<dbReference type="EMBL" id="CM042046">
    <property type="protein sequence ID" value="KAI3675075.1"/>
    <property type="molecule type" value="Genomic_DNA"/>
</dbReference>
<keyword evidence="2" id="KW-1185">Reference proteome</keyword>
<accession>A0ACB8XUC5</accession>
<gene>
    <name evidence="1" type="ORF">L1987_84659</name>
</gene>
<dbReference type="Proteomes" id="UP001056120">
    <property type="component" value="Linkage Group LG29"/>
</dbReference>
<reference evidence="1 2" key="2">
    <citation type="journal article" date="2022" name="Mol. Ecol. Resour.">
        <title>The genomes of chicory, endive, great burdock and yacon provide insights into Asteraceae paleo-polyploidization history and plant inulin production.</title>
        <authorList>
            <person name="Fan W."/>
            <person name="Wang S."/>
            <person name="Wang H."/>
            <person name="Wang A."/>
            <person name="Jiang F."/>
            <person name="Liu H."/>
            <person name="Zhao H."/>
            <person name="Xu D."/>
            <person name="Zhang Y."/>
        </authorList>
    </citation>
    <scope>NUCLEOTIDE SEQUENCE [LARGE SCALE GENOMIC DNA]</scope>
    <source>
        <strain evidence="2">cv. Yunnan</strain>
        <tissue evidence="1">Leaves</tissue>
    </source>
</reference>